<dbReference type="PANTHER" id="PTHR30153">
    <property type="entry name" value="REPLICATIVE DNA HELICASE DNAB"/>
    <property type="match status" value="1"/>
</dbReference>
<dbReference type="InterPro" id="IPR036185">
    <property type="entry name" value="DNA_heli_DnaB-like_N_sf"/>
</dbReference>
<comment type="similarity">
    <text evidence="1">Belongs to the helicase family. DnaB subfamily.</text>
</comment>
<evidence type="ECO:0000256" key="1">
    <source>
        <dbReference type="ARBA" id="ARBA00008428"/>
    </source>
</evidence>
<dbReference type="PANTHER" id="PTHR30153:SF2">
    <property type="entry name" value="REPLICATIVE DNA HELICASE"/>
    <property type="match status" value="1"/>
</dbReference>
<organism evidence="13 14">
    <name type="scientific">Acetobacter orientalis</name>
    <dbReference type="NCBI Taxonomy" id="146474"/>
    <lineage>
        <taxon>Bacteria</taxon>
        <taxon>Pseudomonadati</taxon>
        <taxon>Pseudomonadota</taxon>
        <taxon>Alphaproteobacteria</taxon>
        <taxon>Acetobacterales</taxon>
        <taxon>Acetobacteraceae</taxon>
        <taxon>Acetobacter</taxon>
    </lineage>
</organism>
<keyword evidence="6 13" id="KW-0347">Helicase</keyword>
<dbReference type="GO" id="GO:0005524">
    <property type="term" value="F:ATP binding"/>
    <property type="evidence" value="ECO:0007669"/>
    <property type="project" value="UniProtKB-KW"/>
</dbReference>
<sequence length="492" mass="53657">MANLEPMAPIVPSNAYAERALVGSVMANAKAFDEIGSRISADMFAEEGLRAIWGVISQAHRKSGSCGMEVIAPSIAALGPDYTQMMAGLIAQYPVCEWAMLGTYCAAVRESHARREIQRIAKEAEWNSGRADGTAEDTLQQLVASAERIADGMDADRPAVSAGDAAMRLVQETEANWNAGNYMSGLRCGLEGLDIKLRGFRPGGMYVVAARPGAGKSALGLTLATRMAKQEGRGLVWSGEMKAEELMARAIAAKLHIPFDEVITGMWRDHNGCYHRISSEKMDRVVRASLDLRDVPMEIDDREGITVAQLAARARRMKRQAAGLKFIVADYIGLMSASASVQRSGRRVEIVTEISGDLAKLARELDVPIIVLTQLNRENEKRDDRRPTLSDIRESGAIEQDARCVIGIYREEMSIRLKMGADGRPVRNANETDAAYMKRANELTALLEDVRGQAELIVLKNRGGTTGIVPALYDGPGTWFRDASEGERSAAW</sequence>
<dbReference type="InterPro" id="IPR007694">
    <property type="entry name" value="DNA_helicase_DnaB-like_C"/>
</dbReference>
<protein>
    <recommendedName>
        <fullName evidence="10">DNA 5'-3' helicase</fullName>
        <ecNumber evidence="10">5.6.2.3</ecNumber>
    </recommendedName>
</protein>
<evidence type="ECO:0000256" key="8">
    <source>
        <dbReference type="ARBA" id="ARBA00023125"/>
    </source>
</evidence>
<dbReference type="Gene3D" id="1.10.860.10">
    <property type="entry name" value="DNAb Helicase, Chain A"/>
    <property type="match status" value="1"/>
</dbReference>
<dbReference type="InterPro" id="IPR007693">
    <property type="entry name" value="DNA_helicase_DnaB-like_N"/>
</dbReference>
<keyword evidence="4" id="KW-0547">Nucleotide-binding</keyword>
<dbReference type="GO" id="GO:0006269">
    <property type="term" value="P:DNA replication, synthesis of primer"/>
    <property type="evidence" value="ECO:0007669"/>
    <property type="project" value="UniProtKB-KW"/>
</dbReference>
<dbReference type="Pfam" id="PF03796">
    <property type="entry name" value="DnaB_C"/>
    <property type="match status" value="1"/>
</dbReference>
<evidence type="ECO:0000313" key="13">
    <source>
        <dbReference type="EMBL" id="BBC81266.1"/>
    </source>
</evidence>
<dbReference type="Pfam" id="PF00772">
    <property type="entry name" value="DnaB"/>
    <property type="match status" value="1"/>
</dbReference>
<accession>A0A2Z5ZL75</accession>
<evidence type="ECO:0000256" key="2">
    <source>
        <dbReference type="ARBA" id="ARBA00022515"/>
    </source>
</evidence>
<keyword evidence="5" id="KW-0378">Hydrolase</keyword>
<name>A0A2Z5ZL75_9PROT</name>
<dbReference type="PROSITE" id="PS51199">
    <property type="entry name" value="SF4_HELICASE"/>
    <property type="match status" value="1"/>
</dbReference>
<feature type="domain" description="SF4 helicase" evidence="12">
    <location>
        <begin position="179"/>
        <end position="487"/>
    </location>
</feature>
<dbReference type="KEGG" id="aot:AcetOri_orf04425"/>
<dbReference type="Gene3D" id="3.40.50.300">
    <property type="entry name" value="P-loop containing nucleotide triphosphate hydrolases"/>
    <property type="match status" value="1"/>
</dbReference>
<dbReference type="GO" id="GO:0003677">
    <property type="term" value="F:DNA binding"/>
    <property type="evidence" value="ECO:0007669"/>
    <property type="project" value="UniProtKB-KW"/>
</dbReference>
<keyword evidence="8" id="KW-0238">DNA-binding</keyword>
<dbReference type="InterPro" id="IPR027417">
    <property type="entry name" value="P-loop_NTPase"/>
</dbReference>
<evidence type="ECO:0000256" key="5">
    <source>
        <dbReference type="ARBA" id="ARBA00022801"/>
    </source>
</evidence>
<keyword evidence="2" id="KW-0639">Primosome</keyword>
<dbReference type="GO" id="GO:0043139">
    <property type="term" value="F:5'-3' DNA helicase activity"/>
    <property type="evidence" value="ECO:0007669"/>
    <property type="project" value="UniProtKB-EC"/>
</dbReference>
<dbReference type="GO" id="GO:0016787">
    <property type="term" value="F:hydrolase activity"/>
    <property type="evidence" value="ECO:0007669"/>
    <property type="project" value="UniProtKB-KW"/>
</dbReference>
<evidence type="ECO:0000256" key="10">
    <source>
        <dbReference type="ARBA" id="ARBA00044969"/>
    </source>
</evidence>
<evidence type="ECO:0000256" key="6">
    <source>
        <dbReference type="ARBA" id="ARBA00022806"/>
    </source>
</evidence>
<reference evidence="13 14" key="1">
    <citation type="submission" date="2018-02" db="EMBL/GenBank/DDBJ databases">
        <title>Acetobacter orientalis genome.</title>
        <authorList>
            <person name="Nakashima N."/>
            <person name="Tamura T."/>
        </authorList>
    </citation>
    <scope>NUCLEOTIDE SEQUENCE [LARGE SCALE GENOMIC DNA]</scope>
    <source>
        <strain evidence="13 14">FAN1</strain>
    </source>
</reference>
<dbReference type="InterPro" id="IPR016136">
    <property type="entry name" value="DNA_helicase_N/primase_C"/>
</dbReference>
<comment type="catalytic activity">
    <reaction evidence="11">
        <text>ATP + H2O = ADP + phosphate + H(+)</text>
        <dbReference type="Rhea" id="RHEA:13065"/>
        <dbReference type="ChEBI" id="CHEBI:15377"/>
        <dbReference type="ChEBI" id="CHEBI:15378"/>
        <dbReference type="ChEBI" id="CHEBI:30616"/>
        <dbReference type="ChEBI" id="CHEBI:43474"/>
        <dbReference type="ChEBI" id="CHEBI:456216"/>
        <dbReference type="EC" id="5.6.2.3"/>
    </reaction>
</comment>
<gene>
    <name evidence="13" type="ORF">AcetOrient_orf04425</name>
</gene>
<dbReference type="SMART" id="SM00382">
    <property type="entry name" value="AAA"/>
    <property type="match status" value="1"/>
</dbReference>
<proteinExistence type="inferred from homology"/>
<evidence type="ECO:0000256" key="7">
    <source>
        <dbReference type="ARBA" id="ARBA00022840"/>
    </source>
</evidence>
<keyword evidence="7" id="KW-0067">ATP-binding</keyword>
<dbReference type="AlphaFoldDB" id="A0A2Z5ZL75"/>
<evidence type="ECO:0000256" key="4">
    <source>
        <dbReference type="ARBA" id="ARBA00022741"/>
    </source>
</evidence>
<dbReference type="Proteomes" id="UP000270034">
    <property type="component" value="Chromosome"/>
</dbReference>
<dbReference type="EC" id="5.6.2.3" evidence="10"/>
<evidence type="ECO:0000256" key="11">
    <source>
        <dbReference type="ARBA" id="ARBA00048954"/>
    </source>
</evidence>
<dbReference type="InterPro" id="IPR003593">
    <property type="entry name" value="AAA+_ATPase"/>
</dbReference>
<dbReference type="EMBL" id="AP018515">
    <property type="protein sequence ID" value="BBC81266.1"/>
    <property type="molecule type" value="Genomic_DNA"/>
</dbReference>
<evidence type="ECO:0000313" key="14">
    <source>
        <dbReference type="Proteomes" id="UP000270034"/>
    </source>
</evidence>
<keyword evidence="3" id="KW-0235">DNA replication</keyword>
<dbReference type="GO" id="GO:1990077">
    <property type="term" value="C:primosome complex"/>
    <property type="evidence" value="ECO:0007669"/>
    <property type="project" value="UniProtKB-KW"/>
</dbReference>
<evidence type="ECO:0000259" key="12">
    <source>
        <dbReference type="PROSITE" id="PS51199"/>
    </source>
</evidence>
<evidence type="ECO:0000256" key="9">
    <source>
        <dbReference type="ARBA" id="ARBA00023235"/>
    </source>
</evidence>
<keyword evidence="9" id="KW-0413">Isomerase</keyword>
<evidence type="ECO:0000256" key="3">
    <source>
        <dbReference type="ARBA" id="ARBA00022705"/>
    </source>
</evidence>
<dbReference type="SUPFAM" id="SSF52540">
    <property type="entry name" value="P-loop containing nucleoside triphosphate hydrolases"/>
    <property type="match status" value="1"/>
</dbReference>
<dbReference type="GO" id="GO:0005829">
    <property type="term" value="C:cytosol"/>
    <property type="evidence" value="ECO:0007669"/>
    <property type="project" value="TreeGrafter"/>
</dbReference>
<dbReference type="SUPFAM" id="SSF48024">
    <property type="entry name" value="N-terminal domain of DnaB helicase"/>
    <property type="match status" value="1"/>
</dbReference>